<dbReference type="RefSeq" id="WP_290286652.1">
    <property type="nucleotide sequence ID" value="NZ_JAUFQN010000019.1"/>
</dbReference>
<sequence length="421" mass="48708">MIKSSIEYIKKQKQLNNFITYGVGQAFNLVTPILVVPYIVSICSEEGYGKIGVGLAIAFFLMVFIDYGSDILGVQEVSVNRESKEKLEKIFITIYTAKLVLLLLVLLLATILFYTVPFFANEKQLFFLSLPILIGQFINPTWFLQGLENFKWITVLNIISKVIYVIGIFIFIQKPADYIYNNLFWGIGMIIANCFVFLYLLNRHAFSFKKTKRIEVKTYLKTNFSMFSSQIFVSLQMYSPIVLISIFGNNIMAGQYKIIDQIIVIFRTYIILFFNFVFPRVCYLLDKSRIEGLNFWKKVNGLNFLFILFLMTLIVVYSFVVVDYFNPKDVAYISDLLKIALFIPILQSVSQPLKQLILGWNKQTKYIRTTMIVTVITLVLIVILTPVFKVMGVLSSLIISEILIISIFFYHIKNKLFNRLS</sequence>
<keyword evidence="5 6" id="KW-0472">Membrane</keyword>
<dbReference type="PANTHER" id="PTHR30250:SF11">
    <property type="entry name" value="O-ANTIGEN TRANSPORTER-RELATED"/>
    <property type="match status" value="1"/>
</dbReference>
<evidence type="ECO:0000256" key="3">
    <source>
        <dbReference type="ARBA" id="ARBA00022692"/>
    </source>
</evidence>
<feature type="transmembrane region" description="Helical" evidence="6">
    <location>
        <begin position="126"/>
        <end position="145"/>
    </location>
</feature>
<evidence type="ECO:0000256" key="2">
    <source>
        <dbReference type="ARBA" id="ARBA00022475"/>
    </source>
</evidence>
<gene>
    <name evidence="7" type="ORF">ACFFUU_08385</name>
</gene>
<protein>
    <submittedName>
        <fullName evidence="7">Oligosaccharide flippase family protein</fullName>
    </submittedName>
</protein>
<dbReference type="PANTHER" id="PTHR30250">
    <property type="entry name" value="PST FAMILY PREDICTED COLANIC ACID TRANSPORTER"/>
    <property type="match status" value="1"/>
</dbReference>
<dbReference type="Pfam" id="PF01943">
    <property type="entry name" value="Polysacc_synt"/>
    <property type="match status" value="1"/>
</dbReference>
<feature type="transmembrane region" description="Helical" evidence="6">
    <location>
        <begin position="90"/>
        <end position="114"/>
    </location>
</feature>
<organism evidence="7 8">
    <name type="scientific">Flavobacterium paronense</name>
    <dbReference type="NCBI Taxonomy" id="1392775"/>
    <lineage>
        <taxon>Bacteria</taxon>
        <taxon>Pseudomonadati</taxon>
        <taxon>Bacteroidota</taxon>
        <taxon>Flavobacteriia</taxon>
        <taxon>Flavobacteriales</taxon>
        <taxon>Flavobacteriaceae</taxon>
        <taxon>Flavobacterium</taxon>
    </lineage>
</organism>
<feature type="transmembrane region" description="Helical" evidence="6">
    <location>
        <begin position="51"/>
        <end position="69"/>
    </location>
</feature>
<evidence type="ECO:0000256" key="6">
    <source>
        <dbReference type="SAM" id="Phobius"/>
    </source>
</evidence>
<evidence type="ECO:0000313" key="8">
    <source>
        <dbReference type="Proteomes" id="UP001589576"/>
    </source>
</evidence>
<evidence type="ECO:0000256" key="1">
    <source>
        <dbReference type="ARBA" id="ARBA00004651"/>
    </source>
</evidence>
<evidence type="ECO:0000256" key="4">
    <source>
        <dbReference type="ARBA" id="ARBA00022989"/>
    </source>
</evidence>
<feature type="transmembrane region" description="Helical" evidence="6">
    <location>
        <begin position="394"/>
        <end position="412"/>
    </location>
</feature>
<feature type="transmembrane region" description="Helical" evidence="6">
    <location>
        <begin position="152"/>
        <end position="172"/>
    </location>
</feature>
<name>A0ABV5GEX5_9FLAO</name>
<dbReference type="InterPro" id="IPR050833">
    <property type="entry name" value="Poly_Biosynth_Transport"/>
</dbReference>
<dbReference type="EMBL" id="JBHMFB010000016">
    <property type="protein sequence ID" value="MFB9089614.1"/>
    <property type="molecule type" value="Genomic_DNA"/>
</dbReference>
<proteinExistence type="predicted"/>
<evidence type="ECO:0000313" key="7">
    <source>
        <dbReference type="EMBL" id="MFB9089614.1"/>
    </source>
</evidence>
<feature type="transmembrane region" description="Helical" evidence="6">
    <location>
        <begin position="178"/>
        <end position="201"/>
    </location>
</feature>
<feature type="transmembrane region" description="Helical" evidence="6">
    <location>
        <begin position="18"/>
        <end position="39"/>
    </location>
</feature>
<comment type="caution">
    <text evidence="7">The sequence shown here is derived from an EMBL/GenBank/DDBJ whole genome shotgun (WGS) entry which is preliminary data.</text>
</comment>
<feature type="transmembrane region" description="Helical" evidence="6">
    <location>
        <begin position="299"/>
        <end position="320"/>
    </location>
</feature>
<feature type="transmembrane region" description="Helical" evidence="6">
    <location>
        <begin position="370"/>
        <end position="388"/>
    </location>
</feature>
<keyword evidence="3 6" id="KW-0812">Transmembrane</keyword>
<feature type="transmembrane region" description="Helical" evidence="6">
    <location>
        <begin position="222"/>
        <end position="246"/>
    </location>
</feature>
<accession>A0ABV5GEX5</accession>
<evidence type="ECO:0000256" key="5">
    <source>
        <dbReference type="ARBA" id="ARBA00023136"/>
    </source>
</evidence>
<reference evidence="7 8" key="1">
    <citation type="submission" date="2024-09" db="EMBL/GenBank/DDBJ databases">
        <authorList>
            <person name="Sun Q."/>
            <person name="Mori K."/>
        </authorList>
    </citation>
    <scope>NUCLEOTIDE SEQUENCE [LARGE SCALE GENOMIC DNA]</scope>
    <source>
        <strain evidence="7 8">CECT 8460</strain>
    </source>
</reference>
<dbReference type="InterPro" id="IPR002797">
    <property type="entry name" value="Polysacc_synth"/>
</dbReference>
<keyword evidence="8" id="KW-1185">Reference proteome</keyword>
<comment type="subcellular location">
    <subcellularLocation>
        <location evidence="1">Cell membrane</location>
        <topology evidence="1">Multi-pass membrane protein</topology>
    </subcellularLocation>
</comment>
<keyword evidence="2" id="KW-1003">Cell membrane</keyword>
<feature type="transmembrane region" description="Helical" evidence="6">
    <location>
        <begin position="258"/>
        <end position="278"/>
    </location>
</feature>
<feature type="transmembrane region" description="Helical" evidence="6">
    <location>
        <begin position="332"/>
        <end position="349"/>
    </location>
</feature>
<keyword evidence="4 6" id="KW-1133">Transmembrane helix</keyword>
<dbReference type="Proteomes" id="UP001589576">
    <property type="component" value="Unassembled WGS sequence"/>
</dbReference>